<reference evidence="1 2" key="1">
    <citation type="journal article" date="2016" name="Sci. Rep.">
        <title>The Dendrobium catenatum Lindl. genome sequence provides insights into polysaccharide synthase, floral development and adaptive evolution.</title>
        <authorList>
            <person name="Zhang G.Q."/>
            <person name="Xu Q."/>
            <person name="Bian C."/>
            <person name="Tsai W.C."/>
            <person name="Yeh C.M."/>
            <person name="Liu K.W."/>
            <person name="Yoshida K."/>
            <person name="Zhang L.S."/>
            <person name="Chang S.B."/>
            <person name="Chen F."/>
            <person name="Shi Y."/>
            <person name="Su Y.Y."/>
            <person name="Zhang Y.Q."/>
            <person name="Chen L.J."/>
            <person name="Yin Y."/>
            <person name="Lin M."/>
            <person name="Huang H."/>
            <person name="Deng H."/>
            <person name="Wang Z.W."/>
            <person name="Zhu S.L."/>
            <person name="Zhao X."/>
            <person name="Deng C."/>
            <person name="Niu S.C."/>
            <person name="Huang J."/>
            <person name="Wang M."/>
            <person name="Liu G.H."/>
            <person name="Yang H.J."/>
            <person name="Xiao X.J."/>
            <person name="Hsiao Y.Y."/>
            <person name="Wu W.L."/>
            <person name="Chen Y.Y."/>
            <person name="Mitsuda N."/>
            <person name="Ohme-Takagi M."/>
            <person name="Luo Y.B."/>
            <person name="Van de Peer Y."/>
            <person name="Liu Z.J."/>
        </authorList>
    </citation>
    <scope>NUCLEOTIDE SEQUENCE [LARGE SCALE GENOMIC DNA]</scope>
    <source>
        <tissue evidence="1">The whole plant</tissue>
    </source>
</reference>
<dbReference type="AlphaFoldDB" id="A0A2I0W606"/>
<dbReference type="Proteomes" id="UP000233837">
    <property type="component" value="Unassembled WGS sequence"/>
</dbReference>
<evidence type="ECO:0000313" key="1">
    <source>
        <dbReference type="EMBL" id="PKU71098.1"/>
    </source>
</evidence>
<proteinExistence type="predicted"/>
<keyword evidence="2" id="KW-1185">Reference proteome</keyword>
<organism evidence="1 2">
    <name type="scientific">Dendrobium catenatum</name>
    <dbReference type="NCBI Taxonomy" id="906689"/>
    <lineage>
        <taxon>Eukaryota</taxon>
        <taxon>Viridiplantae</taxon>
        <taxon>Streptophyta</taxon>
        <taxon>Embryophyta</taxon>
        <taxon>Tracheophyta</taxon>
        <taxon>Spermatophyta</taxon>
        <taxon>Magnoliopsida</taxon>
        <taxon>Liliopsida</taxon>
        <taxon>Asparagales</taxon>
        <taxon>Orchidaceae</taxon>
        <taxon>Epidendroideae</taxon>
        <taxon>Malaxideae</taxon>
        <taxon>Dendrobiinae</taxon>
        <taxon>Dendrobium</taxon>
    </lineage>
</organism>
<dbReference type="EMBL" id="KZ502888">
    <property type="protein sequence ID" value="PKU71098.1"/>
    <property type="molecule type" value="Genomic_DNA"/>
</dbReference>
<accession>A0A2I0W606</accession>
<gene>
    <name evidence="1" type="ORF">MA16_Dca011539</name>
</gene>
<sequence length="120" mass="13189">MGFFDLMGCSYRRRRSNKSFPSPLAAEEPATRAVVEPVVIRAKSSRSQQWRPALADISEDGAAATADYTADRLASLVLTRRGSVKTSSRIRPQAAAERNSWHQNNQTALPSLSSAGFFIF</sequence>
<protein>
    <submittedName>
        <fullName evidence="1">Uncharacterized protein</fullName>
    </submittedName>
</protein>
<evidence type="ECO:0000313" key="2">
    <source>
        <dbReference type="Proteomes" id="UP000233837"/>
    </source>
</evidence>
<name>A0A2I0W606_9ASPA</name>
<reference evidence="1 2" key="2">
    <citation type="journal article" date="2017" name="Nature">
        <title>The Apostasia genome and the evolution of orchids.</title>
        <authorList>
            <person name="Zhang G.Q."/>
            <person name="Liu K.W."/>
            <person name="Li Z."/>
            <person name="Lohaus R."/>
            <person name="Hsiao Y.Y."/>
            <person name="Niu S.C."/>
            <person name="Wang J.Y."/>
            <person name="Lin Y.C."/>
            <person name="Xu Q."/>
            <person name="Chen L.J."/>
            <person name="Yoshida K."/>
            <person name="Fujiwara S."/>
            <person name="Wang Z.W."/>
            <person name="Zhang Y.Q."/>
            <person name="Mitsuda N."/>
            <person name="Wang M."/>
            <person name="Liu G.H."/>
            <person name="Pecoraro L."/>
            <person name="Huang H.X."/>
            <person name="Xiao X.J."/>
            <person name="Lin M."/>
            <person name="Wu X.Y."/>
            <person name="Wu W.L."/>
            <person name="Chen Y.Y."/>
            <person name="Chang S.B."/>
            <person name="Sakamoto S."/>
            <person name="Ohme-Takagi M."/>
            <person name="Yagi M."/>
            <person name="Zeng S.J."/>
            <person name="Shen C.Y."/>
            <person name="Yeh C.M."/>
            <person name="Luo Y.B."/>
            <person name="Tsai W.C."/>
            <person name="Van de Peer Y."/>
            <person name="Liu Z.J."/>
        </authorList>
    </citation>
    <scope>NUCLEOTIDE SEQUENCE [LARGE SCALE GENOMIC DNA]</scope>
    <source>
        <tissue evidence="1">The whole plant</tissue>
    </source>
</reference>